<keyword evidence="2" id="KW-1185">Reference proteome</keyword>
<protein>
    <submittedName>
        <fullName evidence="1">4210_t:CDS:1</fullName>
    </submittedName>
</protein>
<name>A0A9N9EPF2_9GLOM</name>
<comment type="caution">
    <text evidence="1">The sequence shown here is derived from an EMBL/GenBank/DDBJ whole genome shotgun (WGS) entry which is preliminary data.</text>
</comment>
<accession>A0A9N9EPF2</accession>
<evidence type="ECO:0000313" key="2">
    <source>
        <dbReference type="Proteomes" id="UP000789570"/>
    </source>
</evidence>
<organism evidence="1 2">
    <name type="scientific">Funneliformis caledonium</name>
    <dbReference type="NCBI Taxonomy" id="1117310"/>
    <lineage>
        <taxon>Eukaryota</taxon>
        <taxon>Fungi</taxon>
        <taxon>Fungi incertae sedis</taxon>
        <taxon>Mucoromycota</taxon>
        <taxon>Glomeromycotina</taxon>
        <taxon>Glomeromycetes</taxon>
        <taxon>Glomerales</taxon>
        <taxon>Glomeraceae</taxon>
        <taxon>Funneliformis</taxon>
    </lineage>
</organism>
<reference evidence="1" key="1">
    <citation type="submission" date="2021-06" db="EMBL/GenBank/DDBJ databases">
        <authorList>
            <person name="Kallberg Y."/>
            <person name="Tangrot J."/>
            <person name="Rosling A."/>
        </authorList>
    </citation>
    <scope>NUCLEOTIDE SEQUENCE</scope>
    <source>
        <strain evidence="1">UK204</strain>
    </source>
</reference>
<dbReference type="Proteomes" id="UP000789570">
    <property type="component" value="Unassembled WGS sequence"/>
</dbReference>
<sequence>MSIRNESEVFLSNLEKFEKAYLDLDTHHMWALKSNHKVEEVIYEYARKLTYKSYLHSYIINDVDPSKKSLFSKEKWEEITISEVLKNNGGQWRQWRQWDKWEAIGGCGMDRLEIMELAISDYS</sequence>
<feature type="non-terminal residue" evidence="1">
    <location>
        <position position="123"/>
    </location>
</feature>
<dbReference type="AlphaFoldDB" id="A0A9N9EPF2"/>
<dbReference type="OrthoDB" id="2447334at2759"/>
<evidence type="ECO:0000313" key="1">
    <source>
        <dbReference type="EMBL" id="CAG8689316.1"/>
    </source>
</evidence>
<dbReference type="EMBL" id="CAJVPQ010006787">
    <property type="protein sequence ID" value="CAG8689316.1"/>
    <property type="molecule type" value="Genomic_DNA"/>
</dbReference>
<proteinExistence type="predicted"/>
<gene>
    <name evidence="1" type="ORF">FCALED_LOCUS12870</name>
</gene>